<feature type="binding site" evidence="8">
    <location>
        <position position="240"/>
    </location>
    <ligand>
        <name>Zn(2+)</name>
        <dbReference type="ChEBI" id="CHEBI:29105"/>
        <label>1</label>
    </ligand>
</feature>
<evidence type="ECO:0000256" key="9">
    <source>
        <dbReference type="SAM" id="MobiDB-lite"/>
    </source>
</evidence>
<dbReference type="OMA" id="KSGHTHY"/>
<feature type="binding site" evidence="8">
    <location>
        <position position="258"/>
    </location>
    <ligand>
        <name>Zn(2+)</name>
        <dbReference type="ChEBI" id="CHEBI:29105"/>
        <label>2</label>
    </ligand>
</feature>
<dbReference type="InParanoid" id="I7LV35"/>
<protein>
    <submittedName>
        <fullName evidence="11">PHD-finger protein</fullName>
    </submittedName>
</protein>
<keyword evidence="12" id="KW-1185">Reference proteome</keyword>
<dbReference type="EMBL" id="GG662667">
    <property type="protein sequence ID" value="EAR97128.1"/>
    <property type="molecule type" value="Genomic_DNA"/>
</dbReference>
<dbReference type="SUPFAM" id="SSF57903">
    <property type="entry name" value="FYVE/PHD zinc finger"/>
    <property type="match status" value="1"/>
</dbReference>
<evidence type="ECO:0000259" key="10">
    <source>
        <dbReference type="SMART" id="SM00249"/>
    </source>
</evidence>
<keyword evidence="4" id="KW-0863">Zinc-finger</keyword>
<keyword evidence="6" id="KW-0156">Chromatin regulator</keyword>
<dbReference type="InterPro" id="IPR013083">
    <property type="entry name" value="Znf_RING/FYVE/PHD"/>
</dbReference>
<proteinExistence type="inferred from homology"/>
<dbReference type="GeneID" id="7832494"/>
<dbReference type="SMART" id="SM00249">
    <property type="entry name" value="PHD"/>
    <property type="match status" value="1"/>
</dbReference>
<dbReference type="GO" id="GO:0006325">
    <property type="term" value="P:chromatin organization"/>
    <property type="evidence" value="ECO:0007669"/>
    <property type="project" value="UniProtKB-KW"/>
</dbReference>
<dbReference type="InterPro" id="IPR011011">
    <property type="entry name" value="Znf_FYVE_PHD"/>
</dbReference>
<dbReference type="Gene3D" id="3.30.40.10">
    <property type="entry name" value="Zinc/RING finger domain, C3HC4 (zinc finger)"/>
    <property type="match status" value="1"/>
</dbReference>
<feature type="binding site" evidence="8">
    <location>
        <position position="261"/>
    </location>
    <ligand>
        <name>Zn(2+)</name>
        <dbReference type="ChEBI" id="CHEBI:29105"/>
        <label>2</label>
    </ligand>
</feature>
<evidence type="ECO:0000256" key="7">
    <source>
        <dbReference type="ARBA" id="ARBA00023242"/>
    </source>
</evidence>
<feature type="binding site" evidence="8">
    <location>
        <position position="212"/>
    </location>
    <ligand>
        <name>Zn(2+)</name>
        <dbReference type="ChEBI" id="CHEBI:29105"/>
        <label>1</label>
    </ligand>
</feature>
<dbReference type="InterPro" id="IPR019786">
    <property type="entry name" value="Zinc_finger_PHD-type_CS"/>
</dbReference>
<evidence type="ECO:0000256" key="5">
    <source>
        <dbReference type="ARBA" id="ARBA00022833"/>
    </source>
</evidence>
<dbReference type="PANTHER" id="PTHR10333:SF42">
    <property type="entry name" value="INHIBITOR OF GROWTH PROTEIN 5"/>
    <property type="match status" value="1"/>
</dbReference>
<accession>I7LV35</accession>
<evidence type="ECO:0000256" key="8">
    <source>
        <dbReference type="PIRSR" id="PIRSR628651-51"/>
    </source>
</evidence>
<dbReference type="OrthoDB" id="5411773at2759"/>
<dbReference type="HOGENOM" id="CLU_968006_0_0_1"/>
<evidence type="ECO:0000313" key="11">
    <source>
        <dbReference type="EMBL" id="EAR97128.1"/>
    </source>
</evidence>
<comment type="similarity">
    <text evidence="2">Belongs to the ING family.</text>
</comment>
<evidence type="ECO:0000256" key="3">
    <source>
        <dbReference type="ARBA" id="ARBA00022723"/>
    </source>
</evidence>
<feature type="region of interest" description="Disordered" evidence="9">
    <location>
        <begin position="267"/>
        <end position="288"/>
    </location>
</feature>
<dbReference type="RefSeq" id="XP_001017373.1">
    <property type="nucleotide sequence ID" value="XM_001017373.3"/>
</dbReference>
<evidence type="ECO:0000256" key="6">
    <source>
        <dbReference type="ARBA" id="ARBA00022853"/>
    </source>
</evidence>
<evidence type="ECO:0000313" key="12">
    <source>
        <dbReference type="Proteomes" id="UP000009168"/>
    </source>
</evidence>
<dbReference type="InterPro" id="IPR001965">
    <property type="entry name" value="Znf_PHD"/>
</dbReference>
<evidence type="ECO:0000256" key="4">
    <source>
        <dbReference type="ARBA" id="ARBA00022771"/>
    </source>
</evidence>
<keyword evidence="5 8" id="KW-0862">Zinc</keyword>
<sequence length="288" mass="32715">MSMEIEVDHSANIDVIDRYSPLGFRIPGFNDQSKIIEIVKQKFPENKGIEELRHPSNLTMDDLTRELKRENIIQHNQNIVYRDSYYYIDAIDHKTLSETEQAFDNAYDPLNNIPGDNETQNWKNNQPGIKLIQSKEQKTINGTQVTGAQYVLDGKLVQSGPAAAMAGATTNKNPNVIMQSHLTYQLTANPKSVIFEIKDPIILSTNLIEIFCKCQKSYEGELMIKCSNDNCKIKWFHPVCVGLGNINPRALEDLQFTCEDCKESERNIKKQSTNNGMDKASRKKATKN</sequence>
<feature type="binding site" evidence="8">
    <location>
        <position position="237"/>
    </location>
    <ligand>
        <name>Zn(2+)</name>
        <dbReference type="ChEBI" id="CHEBI:29105"/>
        <label>1</label>
    </ligand>
</feature>
<dbReference type="GO" id="GO:0005634">
    <property type="term" value="C:nucleus"/>
    <property type="evidence" value="ECO:0007669"/>
    <property type="project" value="UniProtKB-SubCell"/>
</dbReference>
<dbReference type="PANTHER" id="PTHR10333">
    <property type="entry name" value="INHIBITOR OF GROWTH PROTEIN"/>
    <property type="match status" value="1"/>
</dbReference>
<feature type="binding site" evidence="8">
    <location>
        <position position="231"/>
    </location>
    <ligand>
        <name>Zn(2+)</name>
        <dbReference type="ChEBI" id="CHEBI:29105"/>
        <label>2</label>
    </ligand>
</feature>
<evidence type="ECO:0000256" key="2">
    <source>
        <dbReference type="ARBA" id="ARBA00010210"/>
    </source>
</evidence>
<feature type="binding site" evidence="8">
    <location>
        <position position="226"/>
    </location>
    <ligand>
        <name>Zn(2+)</name>
        <dbReference type="ChEBI" id="CHEBI:29105"/>
        <label>2</label>
    </ligand>
</feature>
<keyword evidence="7" id="KW-0539">Nucleus</keyword>
<keyword evidence="3 8" id="KW-0479">Metal-binding</keyword>
<feature type="binding site" evidence="8">
    <location>
        <position position="214"/>
    </location>
    <ligand>
        <name>Zn(2+)</name>
        <dbReference type="ChEBI" id="CHEBI:29105"/>
        <label>1</label>
    </ligand>
</feature>
<dbReference type="PROSITE" id="PS01359">
    <property type="entry name" value="ZF_PHD_1"/>
    <property type="match status" value="1"/>
</dbReference>
<dbReference type="KEGG" id="tet:TTHERM_00476650"/>
<evidence type="ECO:0000256" key="1">
    <source>
        <dbReference type="ARBA" id="ARBA00004123"/>
    </source>
</evidence>
<gene>
    <name evidence="11" type="ORF">TTHERM_00476650</name>
</gene>
<dbReference type="AlphaFoldDB" id="I7LV35"/>
<reference evidence="12" key="1">
    <citation type="journal article" date="2006" name="PLoS Biol.">
        <title>Macronuclear genome sequence of the ciliate Tetrahymena thermophila, a model eukaryote.</title>
        <authorList>
            <person name="Eisen J.A."/>
            <person name="Coyne R.S."/>
            <person name="Wu M."/>
            <person name="Wu D."/>
            <person name="Thiagarajan M."/>
            <person name="Wortman J.R."/>
            <person name="Badger J.H."/>
            <person name="Ren Q."/>
            <person name="Amedeo P."/>
            <person name="Jones K.M."/>
            <person name="Tallon L.J."/>
            <person name="Delcher A.L."/>
            <person name="Salzberg S.L."/>
            <person name="Silva J.C."/>
            <person name="Haas B.J."/>
            <person name="Majoros W.H."/>
            <person name="Farzad M."/>
            <person name="Carlton J.M."/>
            <person name="Smith R.K. Jr."/>
            <person name="Garg J."/>
            <person name="Pearlman R.E."/>
            <person name="Karrer K.M."/>
            <person name="Sun L."/>
            <person name="Manning G."/>
            <person name="Elde N.C."/>
            <person name="Turkewitz A.P."/>
            <person name="Asai D.J."/>
            <person name="Wilkes D.E."/>
            <person name="Wang Y."/>
            <person name="Cai H."/>
            <person name="Collins K."/>
            <person name="Stewart B.A."/>
            <person name="Lee S.R."/>
            <person name="Wilamowska K."/>
            <person name="Weinberg Z."/>
            <person name="Ruzzo W.L."/>
            <person name="Wloga D."/>
            <person name="Gaertig J."/>
            <person name="Frankel J."/>
            <person name="Tsao C.-C."/>
            <person name="Gorovsky M.A."/>
            <person name="Keeling P.J."/>
            <person name="Waller R.F."/>
            <person name="Patron N.J."/>
            <person name="Cherry J.M."/>
            <person name="Stover N.A."/>
            <person name="Krieger C.J."/>
            <person name="del Toro C."/>
            <person name="Ryder H.F."/>
            <person name="Williamson S.C."/>
            <person name="Barbeau R.A."/>
            <person name="Hamilton E.P."/>
            <person name="Orias E."/>
        </authorList>
    </citation>
    <scope>NUCLEOTIDE SEQUENCE [LARGE SCALE GENOMIC DNA]</scope>
    <source>
        <strain evidence="12">SB210</strain>
    </source>
</reference>
<dbReference type="Proteomes" id="UP000009168">
    <property type="component" value="Unassembled WGS sequence"/>
</dbReference>
<feature type="domain" description="Zinc finger PHD-type" evidence="10">
    <location>
        <begin position="211"/>
        <end position="262"/>
    </location>
</feature>
<dbReference type="InterPro" id="IPR028651">
    <property type="entry name" value="ING_fam"/>
</dbReference>
<name>I7LV35_TETTS</name>
<comment type="subcellular location">
    <subcellularLocation>
        <location evidence="1">Nucleus</location>
    </subcellularLocation>
</comment>
<organism evidence="11 12">
    <name type="scientific">Tetrahymena thermophila (strain SB210)</name>
    <dbReference type="NCBI Taxonomy" id="312017"/>
    <lineage>
        <taxon>Eukaryota</taxon>
        <taxon>Sar</taxon>
        <taxon>Alveolata</taxon>
        <taxon>Ciliophora</taxon>
        <taxon>Intramacronucleata</taxon>
        <taxon>Oligohymenophorea</taxon>
        <taxon>Hymenostomatida</taxon>
        <taxon>Tetrahymenina</taxon>
        <taxon>Tetrahymenidae</taxon>
        <taxon>Tetrahymena</taxon>
    </lineage>
</organism>
<dbReference type="GO" id="GO:0008270">
    <property type="term" value="F:zinc ion binding"/>
    <property type="evidence" value="ECO:0007669"/>
    <property type="project" value="UniProtKB-KW"/>
</dbReference>